<dbReference type="RefSeq" id="WP_341399033.1">
    <property type="nucleotide sequence ID" value="NZ_JBBUTI010000006.1"/>
</dbReference>
<keyword evidence="4" id="KW-0238">DNA-binding</keyword>
<dbReference type="InterPro" id="IPR014284">
    <property type="entry name" value="RNA_pol_sigma-70_dom"/>
</dbReference>
<accession>A0ABU9C4B8</accession>
<dbReference type="InterPro" id="IPR013325">
    <property type="entry name" value="RNA_pol_sigma_r2"/>
</dbReference>
<dbReference type="InterPro" id="IPR013324">
    <property type="entry name" value="RNA_pol_sigma_r3/r4-like"/>
</dbReference>
<evidence type="ECO:0000259" key="7">
    <source>
        <dbReference type="Pfam" id="PF08281"/>
    </source>
</evidence>
<comment type="caution">
    <text evidence="8">The sequence shown here is derived from an EMBL/GenBank/DDBJ whole genome shotgun (WGS) entry which is preliminary data.</text>
</comment>
<dbReference type="SUPFAM" id="SSF88946">
    <property type="entry name" value="Sigma2 domain of RNA polymerase sigma factors"/>
    <property type="match status" value="1"/>
</dbReference>
<evidence type="ECO:0000256" key="2">
    <source>
        <dbReference type="ARBA" id="ARBA00023015"/>
    </source>
</evidence>
<dbReference type="PANTHER" id="PTHR43133:SF8">
    <property type="entry name" value="RNA POLYMERASE SIGMA FACTOR HI_1459-RELATED"/>
    <property type="match status" value="1"/>
</dbReference>
<evidence type="ECO:0000256" key="1">
    <source>
        <dbReference type="ARBA" id="ARBA00010641"/>
    </source>
</evidence>
<dbReference type="Pfam" id="PF04542">
    <property type="entry name" value="Sigma70_r2"/>
    <property type="match status" value="1"/>
</dbReference>
<gene>
    <name evidence="8" type="ORF">AACH00_10290</name>
</gene>
<dbReference type="CDD" id="cd06171">
    <property type="entry name" value="Sigma70_r4"/>
    <property type="match status" value="1"/>
</dbReference>
<dbReference type="SUPFAM" id="SSF88659">
    <property type="entry name" value="Sigma3 and sigma4 domains of RNA polymerase sigma factors"/>
    <property type="match status" value="1"/>
</dbReference>
<dbReference type="EMBL" id="JBBUTI010000006">
    <property type="protein sequence ID" value="MEK8046737.1"/>
    <property type="molecule type" value="Genomic_DNA"/>
</dbReference>
<evidence type="ECO:0000313" key="8">
    <source>
        <dbReference type="EMBL" id="MEK8046737.1"/>
    </source>
</evidence>
<evidence type="ECO:0000256" key="4">
    <source>
        <dbReference type="ARBA" id="ARBA00023125"/>
    </source>
</evidence>
<feature type="domain" description="RNA polymerase sigma-70 region 2" evidence="6">
    <location>
        <begin position="36"/>
        <end position="101"/>
    </location>
</feature>
<evidence type="ECO:0000256" key="3">
    <source>
        <dbReference type="ARBA" id="ARBA00023082"/>
    </source>
</evidence>
<protein>
    <submittedName>
        <fullName evidence="8">Sigma-70 family RNA polymerase sigma factor</fullName>
    </submittedName>
</protein>
<keyword evidence="3" id="KW-0731">Sigma factor</keyword>
<evidence type="ECO:0000313" key="9">
    <source>
        <dbReference type="Proteomes" id="UP001379945"/>
    </source>
</evidence>
<dbReference type="Gene3D" id="1.10.10.10">
    <property type="entry name" value="Winged helix-like DNA-binding domain superfamily/Winged helix DNA-binding domain"/>
    <property type="match status" value="1"/>
</dbReference>
<reference evidence="8 9" key="1">
    <citation type="submission" date="2024-04" db="EMBL/GenBank/DDBJ databases">
        <title>Novel species of the genus Ideonella isolated from streams.</title>
        <authorList>
            <person name="Lu H."/>
        </authorList>
    </citation>
    <scope>NUCLEOTIDE SEQUENCE [LARGE SCALE GENOMIC DNA]</scope>
    <source>
        <strain evidence="8 9">LYT19W</strain>
    </source>
</reference>
<comment type="similarity">
    <text evidence="1">Belongs to the sigma-70 factor family. ECF subfamily.</text>
</comment>
<sequence>MRDRIEPPAPSAAAARDADICALLAAGDLTMAFDLLMRRYERHLHHLCLALLRRPELASEATQDALVRIWRALPGYNAALGAPSTWMYAITRNRCLSLLAKPGLQVESLSDEDVAFQAEQLSSPSETDNTADSQQVLQQLIGKLPDAQQQCLRLFYFEERQVAEVALMLGQPENTVKTHLHRARANLKQQLQQHGLADPALWLGH</sequence>
<dbReference type="InterPro" id="IPR036388">
    <property type="entry name" value="WH-like_DNA-bd_sf"/>
</dbReference>
<dbReference type="Proteomes" id="UP001379945">
    <property type="component" value="Unassembled WGS sequence"/>
</dbReference>
<dbReference type="Gene3D" id="1.10.1740.10">
    <property type="match status" value="1"/>
</dbReference>
<keyword evidence="2" id="KW-0805">Transcription regulation</keyword>
<feature type="domain" description="RNA polymerase sigma factor 70 region 4 type 2" evidence="7">
    <location>
        <begin position="135"/>
        <end position="187"/>
    </location>
</feature>
<dbReference type="InterPro" id="IPR039425">
    <property type="entry name" value="RNA_pol_sigma-70-like"/>
</dbReference>
<name>A0ABU9C4B8_9BURK</name>
<organism evidence="8 9">
    <name type="scientific">Ideonella margarita</name>
    <dbReference type="NCBI Taxonomy" id="2984191"/>
    <lineage>
        <taxon>Bacteria</taxon>
        <taxon>Pseudomonadati</taxon>
        <taxon>Pseudomonadota</taxon>
        <taxon>Betaproteobacteria</taxon>
        <taxon>Burkholderiales</taxon>
        <taxon>Sphaerotilaceae</taxon>
        <taxon>Ideonella</taxon>
    </lineage>
</organism>
<dbReference type="PANTHER" id="PTHR43133">
    <property type="entry name" value="RNA POLYMERASE ECF-TYPE SIGMA FACTO"/>
    <property type="match status" value="1"/>
</dbReference>
<proteinExistence type="inferred from homology"/>
<evidence type="ECO:0000259" key="6">
    <source>
        <dbReference type="Pfam" id="PF04542"/>
    </source>
</evidence>
<dbReference type="InterPro" id="IPR013249">
    <property type="entry name" value="RNA_pol_sigma70_r4_t2"/>
</dbReference>
<keyword evidence="9" id="KW-1185">Reference proteome</keyword>
<evidence type="ECO:0000256" key="5">
    <source>
        <dbReference type="ARBA" id="ARBA00023163"/>
    </source>
</evidence>
<dbReference type="NCBIfam" id="TIGR02937">
    <property type="entry name" value="sigma70-ECF"/>
    <property type="match status" value="1"/>
</dbReference>
<keyword evidence="5" id="KW-0804">Transcription</keyword>
<dbReference type="InterPro" id="IPR007627">
    <property type="entry name" value="RNA_pol_sigma70_r2"/>
</dbReference>
<dbReference type="Pfam" id="PF08281">
    <property type="entry name" value="Sigma70_r4_2"/>
    <property type="match status" value="1"/>
</dbReference>